<evidence type="ECO:0000313" key="6">
    <source>
        <dbReference type="Proteomes" id="UP000005627"/>
    </source>
</evidence>
<feature type="domain" description="Acyl-CoA thioesterase 2 C-terminal" evidence="3">
    <location>
        <begin position="223"/>
        <end position="320"/>
    </location>
</feature>
<evidence type="ECO:0000259" key="4">
    <source>
        <dbReference type="Pfam" id="PF13622"/>
    </source>
</evidence>
<reference evidence="5 6" key="1">
    <citation type="journal article" date="2011" name="Proc. Natl. Acad. Sci. U.S.A.">
        <title>Evolutionary erosion of yeast sex chromosomes by mating-type switching accidents.</title>
        <authorList>
            <person name="Gordon J.L."/>
            <person name="Armisen D."/>
            <person name="Proux-Wera E."/>
            <person name="Oheigeartaigh S.S."/>
            <person name="Byrne K.P."/>
            <person name="Wolfe K.H."/>
        </authorList>
    </citation>
    <scope>NUCLEOTIDE SEQUENCE [LARGE SCALE GENOMIC DNA]</scope>
    <source>
        <strain evidence="6">ATCC 10662 / CBS 1146 / NBRC 0425 / NCYC 2629 / NRRL Y-866</strain>
    </source>
</reference>
<dbReference type="GO" id="GO:0008474">
    <property type="term" value="F:palmitoyl-(protein) hydrolase activity"/>
    <property type="evidence" value="ECO:0007669"/>
    <property type="project" value="EnsemblFungi"/>
</dbReference>
<dbReference type="FunCoup" id="G8ZVU5">
    <property type="interactions" value="193"/>
</dbReference>
<evidence type="ECO:0000259" key="3">
    <source>
        <dbReference type="Pfam" id="PF02551"/>
    </source>
</evidence>
<dbReference type="InParanoid" id="G8ZVU5"/>
<dbReference type="InterPro" id="IPR025652">
    <property type="entry name" value="TesB_C"/>
</dbReference>
<dbReference type="STRING" id="1076872.G8ZVU5"/>
<comment type="similarity">
    <text evidence="1">Belongs to the C/M/P thioester hydrolase family.</text>
</comment>
<dbReference type="Pfam" id="PF13622">
    <property type="entry name" value="4HBT_3"/>
    <property type="match status" value="1"/>
</dbReference>
<proteinExistence type="inferred from homology"/>
<dbReference type="InterPro" id="IPR003703">
    <property type="entry name" value="Acyl_CoA_thio"/>
</dbReference>
<accession>G8ZVU5</accession>
<dbReference type="Proteomes" id="UP000005627">
    <property type="component" value="Chromosome 5"/>
</dbReference>
<dbReference type="PANTHER" id="PTHR11066:SF34">
    <property type="entry name" value="ACYL-COENZYME A THIOESTERASE 8"/>
    <property type="match status" value="1"/>
</dbReference>
<dbReference type="InterPro" id="IPR042171">
    <property type="entry name" value="Acyl-CoA_hotdog"/>
</dbReference>
<dbReference type="PANTHER" id="PTHR11066">
    <property type="entry name" value="ACYL-COA THIOESTERASE"/>
    <property type="match status" value="1"/>
</dbReference>
<dbReference type="eggNOG" id="KOG3016">
    <property type="taxonomic scope" value="Eukaryota"/>
</dbReference>
<organism evidence="5 6">
    <name type="scientific">Torulaspora delbrueckii</name>
    <name type="common">Yeast</name>
    <name type="synonym">Candida colliculosa</name>
    <dbReference type="NCBI Taxonomy" id="4950"/>
    <lineage>
        <taxon>Eukaryota</taxon>
        <taxon>Fungi</taxon>
        <taxon>Dikarya</taxon>
        <taxon>Ascomycota</taxon>
        <taxon>Saccharomycotina</taxon>
        <taxon>Saccharomycetes</taxon>
        <taxon>Saccharomycetales</taxon>
        <taxon>Saccharomycetaceae</taxon>
        <taxon>Torulaspora</taxon>
    </lineage>
</organism>
<dbReference type="GO" id="GO:0006635">
    <property type="term" value="P:fatty acid beta-oxidation"/>
    <property type="evidence" value="ECO:0007669"/>
    <property type="project" value="EnsemblFungi"/>
</dbReference>
<sequence length="333" mass="38493">MSSKSTSLEKILELTRVSATRFVTTALPAAPVGSRGTFGGTLVAQSLLASLHTVPVDFVPTSLHCYFVSGGDPSRKIFYEVQDLRHGKNFIHKHVRAYQSKRLVFTSAILYAREKKDHDSLHFLKTIKSSELPKPEKFKDAAELFKSQVVENGNLERYGHLQAGFKEPSYAERFISSFHHSPIEYRFPQDMFYSHHPTDLLEKYARIRDPVTVKKTHDHDPSRTITPENDHRYNYVAFAYLSDSYFLLTVPYFHQLPMYSHKFSVSLDHCIHFHQLPRVNDWIYLQVRNPRSYWDKHVLQGEYFNGQSGEIIASVSQEGLVVYDSEEEIKAKF</sequence>
<dbReference type="AlphaFoldDB" id="G8ZVU5"/>
<dbReference type="KEGG" id="tdl:TDEL_0E04960"/>
<evidence type="ECO:0000313" key="5">
    <source>
        <dbReference type="EMBL" id="CCE92739.1"/>
    </source>
</evidence>
<dbReference type="Pfam" id="PF02551">
    <property type="entry name" value="Acyl_CoA_thio"/>
    <property type="match status" value="1"/>
</dbReference>
<evidence type="ECO:0000256" key="1">
    <source>
        <dbReference type="ARBA" id="ARBA00006538"/>
    </source>
</evidence>
<evidence type="ECO:0008006" key="7">
    <source>
        <dbReference type="Google" id="ProtNLM"/>
    </source>
</evidence>
<dbReference type="HOGENOM" id="CLU_032690_2_0_1"/>
<feature type="domain" description="Acyl-CoA thioesterase-like N-terminal HotDog" evidence="4">
    <location>
        <begin position="33"/>
        <end position="108"/>
    </location>
</feature>
<gene>
    <name evidence="5" type="primary">TDEL0E04960</name>
    <name evidence="5" type="ORF">TDEL_0E04960</name>
</gene>
<dbReference type="CDD" id="cd03444">
    <property type="entry name" value="Thioesterase_II_repeat1"/>
    <property type="match status" value="1"/>
</dbReference>
<dbReference type="GO" id="GO:0052816">
    <property type="term" value="F:long-chain fatty acyl-CoA hydrolase activity"/>
    <property type="evidence" value="ECO:0007669"/>
    <property type="project" value="EnsemblFungi"/>
</dbReference>
<dbReference type="GO" id="GO:0006637">
    <property type="term" value="P:acyl-CoA metabolic process"/>
    <property type="evidence" value="ECO:0007669"/>
    <property type="project" value="InterPro"/>
</dbReference>
<dbReference type="OrthoDB" id="68328at2759"/>
<dbReference type="GO" id="GO:0005782">
    <property type="term" value="C:peroxisomal matrix"/>
    <property type="evidence" value="ECO:0007669"/>
    <property type="project" value="TreeGrafter"/>
</dbReference>
<protein>
    <recommendedName>
        <fullName evidence="7">Acyl-CoA thioesterase II</fullName>
    </recommendedName>
</protein>
<dbReference type="InterPro" id="IPR049449">
    <property type="entry name" value="TesB_ACOT8-like_N"/>
</dbReference>
<dbReference type="EMBL" id="HE616746">
    <property type="protein sequence ID" value="CCE92739.1"/>
    <property type="molecule type" value="Genomic_DNA"/>
</dbReference>
<evidence type="ECO:0000256" key="2">
    <source>
        <dbReference type="ARBA" id="ARBA00022801"/>
    </source>
</evidence>
<dbReference type="CDD" id="cd03445">
    <property type="entry name" value="Thioesterase_II_repeat2"/>
    <property type="match status" value="1"/>
</dbReference>
<dbReference type="InterPro" id="IPR029069">
    <property type="entry name" value="HotDog_dom_sf"/>
</dbReference>
<dbReference type="Gene3D" id="2.40.160.210">
    <property type="entry name" value="Acyl-CoA thioesterase, double hotdog domain"/>
    <property type="match status" value="1"/>
</dbReference>
<dbReference type="SUPFAM" id="SSF54637">
    <property type="entry name" value="Thioesterase/thiol ester dehydrase-isomerase"/>
    <property type="match status" value="2"/>
</dbReference>
<keyword evidence="6" id="KW-1185">Reference proteome</keyword>
<keyword evidence="2" id="KW-0378">Hydrolase</keyword>
<dbReference type="RefSeq" id="XP_003681950.1">
    <property type="nucleotide sequence ID" value="XM_003681902.1"/>
</dbReference>
<dbReference type="GeneID" id="11500860"/>
<name>G8ZVU5_TORDE</name>